<dbReference type="AlphaFoldDB" id="A0A9P3G4I6"/>
<feature type="compositionally biased region" description="Low complexity" evidence="1">
    <location>
        <begin position="146"/>
        <end position="155"/>
    </location>
</feature>
<keyword evidence="2" id="KW-1133">Transmembrane helix</keyword>
<keyword evidence="2" id="KW-0472">Membrane</keyword>
<keyword evidence="2" id="KW-0812">Transmembrane</keyword>
<evidence type="ECO:0000256" key="2">
    <source>
        <dbReference type="SAM" id="Phobius"/>
    </source>
</evidence>
<feature type="compositionally biased region" description="Basic and acidic residues" evidence="1">
    <location>
        <begin position="94"/>
        <end position="107"/>
    </location>
</feature>
<organism evidence="3 4">
    <name type="scientific">Phanerochaete sordida</name>
    <dbReference type="NCBI Taxonomy" id="48140"/>
    <lineage>
        <taxon>Eukaryota</taxon>
        <taxon>Fungi</taxon>
        <taxon>Dikarya</taxon>
        <taxon>Basidiomycota</taxon>
        <taxon>Agaricomycotina</taxon>
        <taxon>Agaricomycetes</taxon>
        <taxon>Polyporales</taxon>
        <taxon>Phanerochaetaceae</taxon>
        <taxon>Phanerochaete</taxon>
    </lineage>
</organism>
<gene>
    <name evidence="3" type="ORF">PsYK624_051020</name>
</gene>
<reference evidence="3 4" key="1">
    <citation type="submission" date="2021-08" db="EMBL/GenBank/DDBJ databases">
        <title>Draft Genome Sequence of Phanerochaete sordida strain YK-624.</title>
        <authorList>
            <person name="Mori T."/>
            <person name="Dohra H."/>
            <person name="Suzuki T."/>
            <person name="Kawagishi H."/>
            <person name="Hirai H."/>
        </authorList>
    </citation>
    <scope>NUCLEOTIDE SEQUENCE [LARGE SCALE GENOMIC DNA]</scope>
    <source>
        <strain evidence="3 4">YK-624</strain>
    </source>
</reference>
<feature type="transmembrane region" description="Helical" evidence="2">
    <location>
        <begin position="6"/>
        <end position="32"/>
    </location>
</feature>
<protein>
    <submittedName>
        <fullName evidence="3">Uncharacterized protein</fullName>
    </submittedName>
</protein>
<dbReference type="EMBL" id="BPQB01000011">
    <property type="protein sequence ID" value="GJE89013.1"/>
    <property type="molecule type" value="Genomic_DNA"/>
</dbReference>
<feature type="region of interest" description="Disordered" evidence="1">
    <location>
        <begin position="37"/>
        <end position="63"/>
    </location>
</feature>
<keyword evidence="4" id="KW-1185">Reference proteome</keyword>
<dbReference type="Proteomes" id="UP000703269">
    <property type="component" value="Unassembled WGS sequence"/>
</dbReference>
<proteinExistence type="predicted"/>
<feature type="region of interest" description="Disordered" evidence="1">
    <location>
        <begin position="75"/>
        <end position="166"/>
    </location>
</feature>
<name>A0A9P3G4I6_9APHY</name>
<evidence type="ECO:0000313" key="4">
    <source>
        <dbReference type="Proteomes" id="UP000703269"/>
    </source>
</evidence>
<accession>A0A9P3G4I6</accession>
<sequence>MSDGLAVGTIVAIIVVIIVVKVAVGIGACIWIRRQRAQNRTRKPPTERTLEAGASTRAESDSGQALLATSTELASVHVPRDPPQPDPAPVFSRENGELRLEPPRPDPLRLAPRSTVSLSYAAPSQAGHDDGESSRVGHGQENPFLAPEDAASEAAHAQDARELPPAYTLEAPLVPVPMRGSHLSER</sequence>
<evidence type="ECO:0000256" key="1">
    <source>
        <dbReference type="SAM" id="MobiDB-lite"/>
    </source>
</evidence>
<comment type="caution">
    <text evidence="3">The sequence shown here is derived from an EMBL/GenBank/DDBJ whole genome shotgun (WGS) entry which is preliminary data.</text>
</comment>
<evidence type="ECO:0000313" key="3">
    <source>
        <dbReference type="EMBL" id="GJE89013.1"/>
    </source>
</evidence>